<evidence type="ECO:0000256" key="4">
    <source>
        <dbReference type="PROSITE-ProRule" id="PRU00335"/>
    </source>
</evidence>
<dbReference type="EMBL" id="NRGP01000002">
    <property type="protein sequence ID" value="PCC48412.1"/>
    <property type="molecule type" value="Genomic_DNA"/>
</dbReference>
<dbReference type="InterPro" id="IPR001647">
    <property type="entry name" value="HTH_TetR"/>
</dbReference>
<dbReference type="PRINTS" id="PR00455">
    <property type="entry name" value="HTHTETR"/>
</dbReference>
<keyword evidence="1" id="KW-0805">Transcription regulation</keyword>
<proteinExistence type="predicted"/>
<keyword evidence="2 4" id="KW-0238">DNA-binding</keyword>
<feature type="domain" description="HTH tetR-type" evidence="5">
    <location>
        <begin position="13"/>
        <end position="73"/>
    </location>
</feature>
<protein>
    <submittedName>
        <fullName evidence="6">TetR family transcriptional regulator</fullName>
    </submittedName>
</protein>
<comment type="caution">
    <text evidence="6">The sequence shown here is derived from an EMBL/GenBank/DDBJ whole genome shotgun (WGS) entry which is preliminary data.</text>
</comment>
<gene>
    <name evidence="6" type="ORF">CIK64_01620</name>
</gene>
<evidence type="ECO:0000313" key="7">
    <source>
        <dbReference type="Proteomes" id="UP000217564"/>
    </source>
</evidence>
<dbReference type="PROSITE" id="PS50977">
    <property type="entry name" value="HTH_TETR_2"/>
    <property type="match status" value="1"/>
</dbReference>
<evidence type="ECO:0000256" key="2">
    <source>
        <dbReference type="ARBA" id="ARBA00023125"/>
    </source>
</evidence>
<evidence type="ECO:0000256" key="1">
    <source>
        <dbReference type="ARBA" id="ARBA00023015"/>
    </source>
</evidence>
<dbReference type="RefSeq" id="WP_096161538.1">
    <property type="nucleotide sequence ID" value="NZ_JABUXY010000001.1"/>
</dbReference>
<dbReference type="InterPro" id="IPR050109">
    <property type="entry name" value="HTH-type_TetR-like_transc_reg"/>
</dbReference>
<reference evidence="6 7" key="1">
    <citation type="journal article" date="2017" name="Elife">
        <title>Extensive horizontal gene transfer in cheese-associated bacteria.</title>
        <authorList>
            <person name="Bonham K.S."/>
            <person name="Wolfe B.E."/>
            <person name="Dutton R.J."/>
        </authorList>
    </citation>
    <scope>NUCLEOTIDE SEQUENCE [LARGE SCALE GENOMIC DNA]</scope>
    <source>
        <strain evidence="6 7">947_7</strain>
    </source>
</reference>
<evidence type="ECO:0000259" key="5">
    <source>
        <dbReference type="PROSITE" id="PS50977"/>
    </source>
</evidence>
<sequence>MQNQRLSRSEQRLQTRNRLLDSAATLFAERGVNGASVEQIAEDAGFSRGAFYGNFANKHELVIELLEQRTSRELDEVSEIATGPAPFEALREWHRGRAGNLDGWLSLRTELLLYAIRNPEFRPRLAERERVALDAHTSSIEHAFAERGTEPPAPAAFLALIVHALEDGLLFQRMLHPDDVTDDIVVDAAEFLMTNWLNTPSDSQ</sequence>
<dbReference type="Gene3D" id="1.10.357.10">
    <property type="entry name" value="Tetracycline Repressor, domain 2"/>
    <property type="match status" value="1"/>
</dbReference>
<dbReference type="SUPFAM" id="SSF48498">
    <property type="entry name" value="Tetracyclin repressor-like, C-terminal domain"/>
    <property type="match status" value="1"/>
</dbReference>
<dbReference type="Pfam" id="PF00440">
    <property type="entry name" value="TetR_N"/>
    <property type="match status" value="1"/>
</dbReference>
<dbReference type="Proteomes" id="UP000217564">
    <property type="component" value="Unassembled WGS sequence"/>
</dbReference>
<name>A0A2A3Z8Q6_BREAU</name>
<dbReference type="PANTHER" id="PTHR30055">
    <property type="entry name" value="HTH-TYPE TRANSCRIPTIONAL REGULATOR RUTR"/>
    <property type="match status" value="1"/>
</dbReference>
<evidence type="ECO:0000313" key="6">
    <source>
        <dbReference type="EMBL" id="PCC48412.1"/>
    </source>
</evidence>
<dbReference type="InterPro" id="IPR036271">
    <property type="entry name" value="Tet_transcr_reg_TetR-rel_C_sf"/>
</dbReference>
<dbReference type="AlphaFoldDB" id="A0A2A3Z8Q6"/>
<dbReference type="GO" id="GO:0000976">
    <property type="term" value="F:transcription cis-regulatory region binding"/>
    <property type="evidence" value="ECO:0007669"/>
    <property type="project" value="TreeGrafter"/>
</dbReference>
<dbReference type="InterPro" id="IPR009057">
    <property type="entry name" value="Homeodomain-like_sf"/>
</dbReference>
<keyword evidence="3" id="KW-0804">Transcription</keyword>
<accession>A0A2A3Z8Q6</accession>
<evidence type="ECO:0000256" key="3">
    <source>
        <dbReference type="ARBA" id="ARBA00023163"/>
    </source>
</evidence>
<feature type="DNA-binding region" description="H-T-H motif" evidence="4">
    <location>
        <begin position="36"/>
        <end position="55"/>
    </location>
</feature>
<dbReference type="InterPro" id="IPR041583">
    <property type="entry name" value="TetR_C_31"/>
</dbReference>
<dbReference type="PANTHER" id="PTHR30055:SF234">
    <property type="entry name" value="HTH-TYPE TRANSCRIPTIONAL REGULATOR BETI"/>
    <property type="match status" value="1"/>
</dbReference>
<dbReference type="SUPFAM" id="SSF46689">
    <property type="entry name" value="Homeodomain-like"/>
    <property type="match status" value="1"/>
</dbReference>
<organism evidence="6 7">
    <name type="scientific">Brevibacterium aurantiacum</name>
    <dbReference type="NCBI Taxonomy" id="273384"/>
    <lineage>
        <taxon>Bacteria</taxon>
        <taxon>Bacillati</taxon>
        <taxon>Actinomycetota</taxon>
        <taxon>Actinomycetes</taxon>
        <taxon>Micrococcales</taxon>
        <taxon>Brevibacteriaceae</taxon>
        <taxon>Brevibacterium</taxon>
    </lineage>
</organism>
<dbReference type="GO" id="GO:0003700">
    <property type="term" value="F:DNA-binding transcription factor activity"/>
    <property type="evidence" value="ECO:0007669"/>
    <property type="project" value="TreeGrafter"/>
</dbReference>
<dbReference type="Pfam" id="PF17940">
    <property type="entry name" value="TetR_C_31"/>
    <property type="match status" value="1"/>
</dbReference>